<feature type="transmembrane region" description="Helical" evidence="1">
    <location>
        <begin position="55"/>
        <end position="81"/>
    </location>
</feature>
<dbReference type="InterPro" id="IPR043993">
    <property type="entry name" value="T4SS_pilin"/>
</dbReference>
<keyword evidence="3" id="KW-1185">Reference proteome</keyword>
<evidence type="ECO:0000256" key="1">
    <source>
        <dbReference type="SAM" id="Phobius"/>
    </source>
</evidence>
<accession>A0A2T0WHZ0</accession>
<keyword evidence="1" id="KW-0472">Membrane</keyword>
<feature type="transmembrane region" description="Helical" evidence="1">
    <location>
        <begin position="17"/>
        <end position="39"/>
    </location>
</feature>
<dbReference type="Proteomes" id="UP000238157">
    <property type="component" value="Unassembled WGS sequence"/>
</dbReference>
<proteinExistence type="predicted"/>
<keyword evidence="1" id="KW-1133">Transmembrane helix</keyword>
<dbReference type="EMBL" id="PVTR01000009">
    <property type="protein sequence ID" value="PRY86265.1"/>
    <property type="molecule type" value="Genomic_DNA"/>
</dbReference>
<organism evidence="2 3">
    <name type="scientific">Mongoliibacter ruber</name>
    <dbReference type="NCBI Taxonomy" id="1750599"/>
    <lineage>
        <taxon>Bacteria</taxon>
        <taxon>Pseudomonadati</taxon>
        <taxon>Bacteroidota</taxon>
        <taxon>Cytophagia</taxon>
        <taxon>Cytophagales</taxon>
        <taxon>Cyclobacteriaceae</taxon>
        <taxon>Mongoliibacter</taxon>
    </lineage>
</organism>
<reference evidence="2 3" key="1">
    <citation type="submission" date="2018-03" db="EMBL/GenBank/DDBJ databases">
        <title>Genomic Encyclopedia of Archaeal and Bacterial Type Strains, Phase II (KMG-II): from individual species to whole genera.</title>
        <authorList>
            <person name="Goeker M."/>
        </authorList>
    </citation>
    <scope>NUCLEOTIDE SEQUENCE [LARGE SCALE GENOMIC DNA]</scope>
    <source>
        <strain evidence="2 3">DSM 27929</strain>
    </source>
</reference>
<dbReference type="Pfam" id="PF18895">
    <property type="entry name" value="T4SS_pilin"/>
    <property type="match status" value="1"/>
</dbReference>
<dbReference type="RefSeq" id="WP_106134601.1">
    <property type="nucleotide sequence ID" value="NZ_PVTR01000009.1"/>
</dbReference>
<evidence type="ECO:0000313" key="3">
    <source>
        <dbReference type="Proteomes" id="UP000238157"/>
    </source>
</evidence>
<protein>
    <recommendedName>
        <fullName evidence="4">Phospholipase D-like protein</fullName>
    </recommendedName>
</protein>
<name>A0A2T0WHZ0_9BACT</name>
<dbReference type="OrthoDB" id="2943819at2"/>
<evidence type="ECO:0008006" key="4">
    <source>
        <dbReference type="Google" id="ProtNLM"/>
    </source>
</evidence>
<evidence type="ECO:0000313" key="2">
    <source>
        <dbReference type="EMBL" id="PRY86265.1"/>
    </source>
</evidence>
<sequence>MNFDQSFKHPPVNTGDWLITILITNIPVVGFIMLIVWAFDKEGNPSKANWAKAKLIWYLIGFGLVILVLMMVGFGAITGVFENFTL</sequence>
<dbReference type="AlphaFoldDB" id="A0A2T0WHZ0"/>
<keyword evidence="1" id="KW-0812">Transmembrane</keyword>
<comment type="caution">
    <text evidence="2">The sequence shown here is derived from an EMBL/GenBank/DDBJ whole genome shotgun (WGS) entry which is preliminary data.</text>
</comment>
<gene>
    <name evidence="2" type="ORF">CLW00_109111</name>
</gene>